<keyword evidence="9" id="KW-1185">Reference proteome</keyword>
<dbReference type="KEGG" id="glz:GLAREA_05558"/>
<dbReference type="EMBL" id="KE145353">
    <property type="protein sequence ID" value="EPE36220.1"/>
    <property type="molecule type" value="Genomic_DNA"/>
</dbReference>
<dbReference type="eggNOG" id="ENOG502QREF">
    <property type="taxonomic scope" value="Eukaryota"/>
</dbReference>
<dbReference type="OrthoDB" id="444255at2759"/>
<evidence type="ECO:0000256" key="5">
    <source>
        <dbReference type="SAM" id="MobiDB-lite"/>
    </source>
</evidence>
<comment type="subcellular location">
    <subcellularLocation>
        <location evidence="1">Membrane</location>
        <topology evidence="1">Single-pass membrane protein</topology>
    </subcellularLocation>
</comment>
<dbReference type="GeneID" id="19464612"/>
<gene>
    <name evidence="8" type="ORF">GLAREA_05558</name>
</gene>
<keyword evidence="3" id="KW-1133">Transmembrane helix</keyword>
<feature type="signal peptide" evidence="6">
    <location>
        <begin position="1"/>
        <end position="19"/>
    </location>
</feature>
<evidence type="ECO:0000256" key="6">
    <source>
        <dbReference type="SAM" id="SignalP"/>
    </source>
</evidence>
<dbReference type="InterPro" id="IPR009644">
    <property type="entry name" value="FKTN/MNN4/W02B3.4-1"/>
</dbReference>
<dbReference type="STRING" id="1116229.S3DEP7"/>
<dbReference type="OMA" id="ILGHYDT"/>
<evidence type="ECO:0000256" key="2">
    <source>
        <dbReference type="ARBA" id="ARBA00022692"/>
    </source>
</evidence>
<feature type="domain" description="LicD/FKTN/FKRP nucleotidyltransferase" evidence="7">
    <location>
        <begin position="199"/>
        <end position="236"/>
    </location>
</feature>
<dbReference type="PANTHER" id="PTHR15407">
    <property type="entry name" value="FUKUTIN-RELATED"/>
    <property type="match status" value="1"/>
</dbReference>
<feature type="chain" id="PRO_5004508126" description="LicD/FKTN/FKRP nucleotidyltransferase domain-containing protein" evidence="6">
    <location>
        <begin position="20"/>
        <end position="298"/>
    </location>
</feature>
<name>S3DEP7_GLAL2</name>
<keyword evidence="6" id="KW-0732">Signal</keyword>
<feature type="region of interest" description="Disordered" evidence="5">
    <location>
        <begin position="266"/>
        <end position="287"/>
    </location>
</feature>
<evidence type="ECO:0000313" key="8">
    <source>
        <dbReference type="EMBL" id="EPE36220.1"/>
    </source>
</evidence>
<dbReference type="GO" id="GO:0016020">
    <property type="term" value="C:membrane"/>
    <property type="evidence" value="ECO:0007669"/>
    <property type="project" value="UniProtKB-SubCell"/>
</dbReference>
<dbReference type="Pfam" id="PF04991">
    <property type="entry name" value="LicD"/>
    <property type="match status" value="2"/>
</dbReference>
<accession>S3DEP7</accession>
<organism evidence="8 9">
    <name type="scientific">Glarea lozoyensis (strain ATCC 20868 / MF5171)</name>
    <dbReference type="NCBI Taxonomy" id="1116229"/>
    <lineage>
        <taxon>Eukaryota</taxon>
        <taxon>Fungi</taxon>
        <taxon>Dikarya</taxon>
        <taxon>Ascomycota</taxon>
        <taxon>Pezizomycotina</taxon>
        <taxon>Leotiomycetes</taxon>
        <taxon>Helotiales</taxon>
        <taxon>Helotiaceae</taxon>
        <taxon>Glarea</taxon>
    </lineage>
</organism>
<proteinExistence type="predicted"/>
<keyword evidence="4" id="KW-0472">Membrane</keyword>
<dbReference type="PANTHER" id="PTHR15407:SF28">
    <property type="entry name" value="RIBITOL-5-PHOSPHATE TRANSFERASE FKTN"/>
    <property type="match status" value="1"/>
</dbReference>
<evidence type="ECO:0000256" key="3">
    <source>
        <dbReference type="ARBA" id="ARBA00022989"/>
    </source>
</evidence>
<dbReference type="AlphaFoldDB" id="S3DEP7"/>
<protein>
    <recommendedName>
        <fullName evidence="7">LicD/FKTN/FKRP nucleotidyltransferase domain-containing protein</fullName>
    </recommendedName>
</protein>
<feature type="domain" description="LicD/FKTN/FKRP nucleotidyltransferase" evidence="7">
    <location>
        <begin position="80"/>
        <end position="187"/>
    </location>
</feature>
<evidence type="ECO:0000256" key="1">
    <source>
        <dbReference type="ARBA" id="ARBA00004167"/>
    </source>
</evidence>
<evidence type="ECO:0000259" key="7">
    <source>
        <dbReference type="Pfam" id="PF04991"/>
    </source>
</evidence>
<dbReference type="GO" id="GO:0009100">
    <property type="term" value="P:glycoprotein metabolic process"/>
    <property type="evidence" value="ECO:0007669"/>
    <property type="project" value="UniProtKB-ARBA"/>
</dbReference>
<dbReference type="HOGENOM" id="CLU_052528_0_1_1"/>
<dbReference type="InterPro" id="IPR007074">
    <property type="entry name" value="LicD/FKTN/FKRP_NTP_transf"/>
</dbReference>
<dbReference type="Proteomes" id="UP000016922">
    <property type="component" value="Unassembled WGS sequence"/>
</dbReference>
<evidence type="ECO:0000313" key="9">
    <source>
        <dbReference type="Proteomes" id="UP000016922"/>
    </source>
</evidence>
<reference evidence="8 9" key="1">
    <citation type="journal article" date="2013" name="BMC Genomics">
        <title>Genomics-driven discovery of the pneumocandin biosynthetic gene cluster in the fungus Glarea lozoyensis.</title>
        <authorList>
            <person name="Chen L."/>
            <person name="Yue Q."/>
            <person name="Zhang X."/>
            <person name="Xiang M."/>
            <person name="Wang C."/>
            <person name="Li S."/>
            <person name="Che Y."/>
            <person name="Ortiz-Lopez F.J."/>
            <person name="Bills G.F."/>
            <person name="Liu X."/>
            <person name="An Z."/>
        </authorList>
    </citation>
    <scope>NUCLEOTIDE SEQUENCE [LARGE SCALE GENOMIC DNA]</scope>
    <source>
        <strain evidence="9">ATCC 20868 / MF5171</strain>
    </source>
</reference>
<dbReference type="RefSeq" id="XP_008077038.1">
    <property type="nucleotide sequence ID" value="XM_008078847.1"/>
</dbReference>
<evidence type="ECO:0000256" key="4">
    <source>
        <dbReference type="ARBA" id="ARBA00023136"/>
    </source>
</evidence>
<sequence length="298" mass="34400">MRLSQLTFITSLLLPSTIATPTPENAAPEQPVDTKYFHEPGAGDDMGHYDIRYYAGQPVTYEERGDTLHHLIRSYLTVFREKNVETWIAHGTLLGWWWNGKIMPWDWDLDTQVSSSTLTWMGEHMNMTFHNYTGTGSDGLEVHREFLLDVNPNSRDRLRGDGQNVIDARWIDTRNGLFIDITGLAETDPSMQPGIWSCKNFHRYRTRDIYPLRETEFEGVPALIPYSFDRILTEEYSARALTKTEHEGHQWIPTQKEWVKKEWNSQEPLNPNQGAHVPRSLDGENKPKAGLGNLLKIF</sequence>
<keyword evidence="2" id="KW-0812">Transmembrane</keyword>